<evidence type="ECO:0000256" key="3">
    <source>
        <dbReference type="ARBA" id="ARBA00022692"/>
    </source>
</evidence>
<evidence type="ECO:0000256" key="1">
    <source>
        <dbReference type="ARBA" id="ARBA00004141"/>
    </source>
</evidence>
<dbReference type="CDD" id="cd11485">
    <property type="entry name" value="SLC-NCS1sbd_YbbW-like"/>
    <property type="match status" value="1"/>
</dbReference>
<evidence type="ECO:0000313" key="8">
    <source>
        <dbReference type="Proteomes" id="UP000620224"/>
    </source>
</evidence>
<feature type="transmembrane region" description="Helical" evidence="6">
    <location>
        <begin position="57"/>
        <end position="78"/>
    </location>
</feature>
<feature type="transmembrane region" description="Helical" evidence="6">
    <location>
        <begin position="248"/>
        <end position="267"/>
    </location>
</feature>
<dbReference type="PANTHER" id="PTHR30618">
    <property type="entry name" value="NCS1 FAMILY PURINE/PYRIMIDINE TRANSPORTER"/>
    <property type="match status" value="1"/>
</dbReference>
<dbReference type="InterPro" id="IPR001248">
    <property type="entry name" value="Pur-cyt_permease"/>
</dbReference>
<dbReference type="FunFam" id="1.10.4160.10:FF:000001">
    <property type="entry name" value="Uracil permease, putative"/>
    <property type="match status" value="1"/>
</dbReference>
<keyword evidence="4 6" id="KW-1133">Transmembrane helix</keyword>
<feature type="transmembrane region" description="Helical" evidence="6">
    <location>
        <begin position="367"/>
        <end position="387"/>
    </location>
</feature>
<dbReference type="InterPro" id="IPR045225">
    <property type="entry name" value="Uracil/uridine/allantoin_perm"/>
</dbReference>
<organism evidence="7 8">
    <name type="scientific">Streptomyces lucensis JCM 4490</name>
    <dbReference type="NCBI Taxonomy" id="1306176"/>
    <lineage>
        <taxon>Bacteria</taxon>
        <taxon>Bacillati</taxon>
        <taxon>Actinomycetota</taxon>
        <taxon>Actinomycetes</taxon>
        <taxon>Kitasatosporales</taxon>
        <taxon>Streptomycetaceae</taxon>
        <taxon>Streptomyces</taxon>
    </lineage>
</organism>
<dbReference type="GO" id="GO:0005886">
    <property type="term" value="C:plasma membrane"/>
    <property type="evidence" value="ECO:0007669"/>
    <property type="project" value="TreeGrafter"/>
</dbReference>
<evidence type="ECO:0000256" key="6">
    <source>
        <dbReference type="SAM" id="Phobius"/>
    </source>
</evidence>
<evidence type="ECO:0000256" key="2">
    <source>
        <dbReference type="ARBA" id="ARBA00008974"/>
    </source>
</evidence>
<protein>
    <submittedName>
        <fullName evidence="7">Nitrate reductase</fullName>
    </submittedName>
</protein>
<evidence type="ECO:0000256" key="4">
    <source>
        <dbReference type="ARBA" id="ARBA00022989"/>
    </source>
</evidence>
<accession>A0A918JJM5</accession>
<evidence type="ECO:0000313" key="7">
    <source>
        <dbReference type="EMBL" id="GGW79264.1"/>
    </source>
</evidence>
<comment type="similarity">
    <text evidence="2">Belongs to the purine-cytosine permease (2.A.39) family.</text>
</comment>
<sequence>MTETAPTAIPNPAQVTLPDGRVELAPGTAPAGGPYANEDLLPVPVAKRTWTTYNFSALWVGMAHNTASWTLASGLIAVGMDWKQAVLTIALANLIVLVPMLLTGHAGPKYGIPFPVFARASFGVRGANLPAVVRALVACGWFGIQTWIGGEAIYFLAGKLIGDSWANAAHIGGHAWTMWLSFAVFWAVQVAIIHRGMETIRRFENWAAPFVIVGALVMLWWMSGKAGGVGPLFDQPSRLGWGGDFWKLFWPSLMGMIGFWSTLSLNIPDFTRYGRSQRAQTWGQALGLPTTMTLFAFLSVLVTSGSQAVYGEPVWDPVQLAARTDNVAGLLYALVTVLVATLSVNIAANLVSPAFDFSNVAPRKVSFRTGALITAVLAVLICPWKLYSDPQGYIFTWLGLVGGLLGTVAGILVADYWFLRRTRLDLADLYRAGGRYWYTHGWNWRAVVAFLAGGVLAVGGAGLRPLTDGRPIPALSPLADYGWAVGLGTSLVLYLALTLPAARRNAAA</sequence>
<feature type="transmembrane region" description="Helical" evidence="6">
    <location>
        <begin position="440"/>
        <end position="461"/>
    </location>
</feature>
<keyword evidence="3 6" id="KW-0812">Transmembrane</keyword>
<dbReference type="GO" id="GO:0015205">
    <property type="term" value="F:nucleobase transmembrane transporter activity"/>
    <property type="evidence" value="ECO:0007669"/>
    <property type="project" value="TreeGrafter"/>
</dbReference>
<dbReference type="RefSeq" id="WP_190019073.1">
    <property type="nucleotide sequence ID" value="NZ_BMUE01000023.1"/>
</dbReference>
<keyword evidence="5 6" id="KW-0472">Membrane</keyword>
<name>A0A918JJM5_9ACTN</name>
<dbReference type="Proteomes" id="UP000620224">
    <property type="component" value="Unassembled WGS sequence"/>
</dbReference>
<dbReference type="Pfam" id="PF02133">
    <property type="entry name" value="Transp_cyt_pur"/>
    <property type="match status" value="1"/>
</dbReference>
<dbReference type="Gene3D" id="1.10.4160.10">
    <property type="entry name" value="Hydantoin permease"/>
    <property type="match status" value="1"/>
</dbReference>
<dbReference type="PANTHER" id="PTHR30618:SF0">
    <property type="entry name" value="PURINE-URACIL PERMEASE NCS1"/>
    <property type="match status" value="1"/>
</dbReference>
<feature type="transmembrane region" description="Helical" evidence="6">
    <location>
        <begin position="84"/>
        <end position="102"/>
    </location>
</feature>
<feature type="transmembrane region" description="Helical" evidence="6">
    <location>
        <begin position="288"/>
        <end position="310"/>
    </location>
</feature>
<feature type="transmembrane region" description="Helical" evidence="6">
    <location>
        <begin position="176"/>
        <end position="194"/>
    </location>
</feature>
<dbReference type="AlphaFoldDB" id="A0A918JJM5"/>
<comment type="subcellular location">
    <subcellularLocation>
        <location evidence="1">Membrane</location>
        <topology evidence="1">Multi-pass membrane protein</topology>
    </subcellularLocation>
</comment>
<gene>
    <name evidence="7" type="ORF">GCM10010503_66040</name>
</gene>
<reference evidence="7" key="2">
    <citation type="submission" date="2020-09" db="EMBL/GenBank/DDBJ databases">
        <authorList>
            <person name="Sun Q."/>
            <person name="Ohkuma M."/>
        </authorList>
    </citation>
    <scope>NUCLEOTIDE SEQUENCE</scope>
    <source>
        <strain evidence="7">JCM 4490</strain>
    </source>
</reference>
<feature type="transmembrane region" description="Helical" evidence="6">
    <location>
        <begin position="481"/>
        <end position="502"/>
    </location>
</feature>
<reference evidence="7" key="1">
    <citation type="journal article" date="2014" name="Int. J. Syst. Evol. Microbiol.">
        <title>Complete genome sequence of Corynebacterium casei LMG S-19264T (=DSM 44701T), isolated from a smear-ripened cheese.</title>
        <authorList>
            <consortium name="US DOE Joint Genome Institute (JGI-PGF)"/>
            <person name="Walter F."/>
            <person name="Albersmeier A."/>
            <person name="Kalinowski J."/>
            <person name="Ruckert C."/>
        </authorList>
    </citation>
    <scope>NUCLEOTIDE SEQUENCE</scope>
    <source>
        <strain evidence="7">JCM 4490</strain>
    </source>
</reference>
<dbReference type="NCBIfam" id="TIGR00800">
    <property type="entry name" value="ncs1"/>
    <property type="match status" value="1"/>
</dbReference>
<dbReference type="InterPro" id="IPR012681">
    <property type="entry name" value="NCS1"/>
</dbReference>
<feature type="transmembrane region" description="Helical" evidence="6">
    <location>
        <begin position="330"/>
        <end position="355"/>
    </location>
</feature>
<evidence type="ECO:0000256" key="5">
    <source>
        <dbReference type="ARBA" id="ARBA00023136"/>
    </source>
</evidence>
<feature type="transmembrane region" description="Helical" evidence="6">
    <location>
        <begin position="206"/>
        <end position="223"/>
    </location>
</feature>
<feature type="transmembrane region" description="Helical" evidence="6">
    <location>
        <begin position="393"/>
        <end position="419"/>
    </location>
</feature>
<proteinExistence type="inferred from homology"/>
<keyword evidence="8" id="KW-1185">Reference proteome</keyword>
<dbReference type="EMBL" id="BMUE01000023">
    <property type="protein sequence ID" value="GGW79264.1"/>
    <property type="molecule type" value="Genomic_DNA"/>
</dbReference>
<comment type="caution">
    <text evidence="7">The sequence shown here is derived from an EMBL/GenBank/DDBJ whole genome shotgun (WGS) entry which is preliminary data.</text>
</comment>